<evidence type="ECO:0000256" key="4">
    <source>
        <dbReference type="ARBA" id="ARBA00023163"/>
    </source>
</evidence>
<keyword evidence="3 5" id="KW-0238">DNA-binding</keyword>
<evidence type="ECO:0000256" key="5">
    <source>
        <dbReference type="PROSITE-ProRule" id="PRU00335"/>
    </source>
</evidence>
<organism evidence="8 9">
    <name type="scientific">Piscinibacter sakaiensis</name>
    <name type="common">Ideonella sakaiensis</name>
    <dbReference type="NCBI Taxonomy" id="1547922"/>
    <lineage>
        <taxon>Bacteria</taxon>
        <taxon>Pseudomonadati</taxon>
        <taxon>Pseudomonadota</taxon>
        <taxon>Betaproteobacteria</taxon>
        <taxon>Burkholderiales</taxon>
        <taxon>Sphaerotilaceae</taxon>
        <taxon>Piscinibacter</taxon>
    </lineage>
</organism>
<dbReference type="GO" id="GO:0004467">
    <property type="term" value="F:long-chain fatty acid-CoA ligase activity"/>
    <property type="evidence" value="ECO:0007669"/>
    <property type="project" value="UniProtKB-EC"/>
</dbReference>
<proteinExistence type="predicted"/>
<evidence type="ECO:0000256" key="2">
    <source>
        <dbReference type="ARBA" id="ARBA00023015"/>
    </source>
</evidence>
<dbReference type="Pfam" id="PF17932">
    <property type="entry name" value="TetR_C_24"/>
    <property type="match status" value="1"/>
</dbReference>
<dbReference type="PRINTS" id="PR00455">
    <property type="entry name" value="HTHTETR"/>
</dbReference>
<keyword evidence="9" id="KW-1185">Reference proteome</keyword>
<sequence>MPEPRGGRPAPRPGPRAAAGAPVASPWQPGGREAQRALKRDAVLRTAAQLFNEKGYAASTLEEVAERLGVSKPTVYYYVDSKDAILYECVKTGLEMLQQAVREVDAAGGSAYQKLLAAMHAYVDIVTQDFGMCVIRVGEDPLPPAARQKLRRMKAGLDHEFRELIRQGIAEGSIADCDPKLAAFTLAGALSWIGRWYDPGGALDPAGIAAACIGVLTRGLAAPPAPAATGRRRAAR</sequence>
<reference evidence="9" key="1">
    <citation type="submission" date="2015-07" db="EMBL/GenBank/DDBJ databases">
        <title>Discovery of a poly(ethylene terephthalate assimilation.</title>
        <authorList>
            <person name="Yoshida S."/>
            <person name="Hiraga K."/>
            <person name="Takehana T."/>
            <person name="Taniguchi I."/>
            <person name="Yamaji H."/>
            <person name="Maeda Y."/>
            <person name="Toyohara K."/>
            <person name="Miyamoto K."/>
            <person name="Kimura Y."/>
            <person name="Oda K."/>
        </authorList>
    </citation>
    <scope>NUCLEOTIDE SEQUENCE [LARGE SCALE GENOMIC DNA]</scope>
    <source>
        <strain evidence="9">NBRC 110686 / TISTR 2288 / 201-F6</strain>
    </source>
</reference>
<evidence type="ECO:0000256" key="3">
    <source>
        <dbReference type="ARBA" id="ARBA00023125"/>
    </source>
</evidence>
<evidence type="ECO:0000259" key="7">
    <source>
        <dbReference type="PROSITE" id="PS50977"/>
    </source>
</evidence>
<keyword evidence="4" id="KW-0804">Transcription</keyword>
<dbReference type="InterPro" id="IPR023772">
    <property type="entry name" value="DNA-bd_HTH_TetR-type_CS"/>
</dbReference>
<dbReference type="InterPro" id="IPR009057">
    <property type="entry name" value="Homeodomain-like_sf"/>
</dbReference>
<dbReference type="EMBL" id="BBYR01000085">
    <property type="protein sequence ID" value="GAP38717.1"/>
    <property type="molecule type" value="Genomic_DNA"/>
</dbReference>
<dbReference type="InterPro" id="IPR036271">
    <property type="entry name" value="Tet_transcr_reg_TetR-rel_C_sf"/>
</dbReference>
<dbReference type="SUPFAM" id="SSF46689">
    <property type="entry name" value="Homeodomain-like"/>
    <property type="match status" value="1"/>
</dbReference>
<dbReference type="InterPro" id="IPR001647">
    <property type="entry name" value="HTH_TetR"/>
</dbReference>
<evidence type="ECO:0000313" key="9">
    <source>
        <dbReference type="Proteomes" id="UP000037660"/>
    </source>
</evidence>
<dbReference type="EC" id="6.2.1.3" evidence="8"/>
<protein>
    <submittedName>
        <fullName evidence="8">Long-chain-fatty-acid--CoA ligase</fullName>
        <ecNumber evidence="8">6.2.1.3</ecNumber>
    </submittedName>
</protein>
<keyword evidence="8" id="KW-0436">Ligase</keyword>
<feature type="domain" description="HTH tetR-type" evidence="7">
    <location>
        <begin position="37"/>
        <end position="97"/>
    </location>
</feature>
<dbReference type="RefSeq" id="WP_054022566.1">
    <property type="nucleotide sequence ID" value="NZ_BBYR01000085.1"/>
</dbReference>
<reference evidence="8 9" key="2">
    <citation type="journal article" date="2016" name="Science">
        <title>A bacterium that degrades and assimilates poly(ethylene terephthalate).</title>
        <authorList>
            <person name="Yoshida S."/>
            <person name="Hiraga K."/>
            <person name="Takehana T."/>
            <person name="Taniguchi I."/>
            <person name="Yamaji H."/>
            <person name="Maeda Y."/>
            <person name="Toyohara K."/>
            <person name="Miyamoto K."/>
            <person name="Kimura Y."/>
            <person name="Oda K."/>
        </authorList>
    </citation>
    <scope>NUCLEOTIDE SEQUENCE [LARGE SCALE GENOMIC DNA]</scope>
    <source>
        <strain evidence="9">NBRC 110686 / TISTR 2288 / 201-F6</strain>
    </source>
</reference>
<dbReference type="AlphaFoldDB" id="A0A0K8P7W5"/>
<dbReference type="PANTHER" id="PTHR30055">
    <property type="entry name" value="HTH-TYPE TRANSCRIPTIONAL REGULATOR RUTR"/>
    <property type="match status" value="1"/>
</dbReference>
<accession>A0A0K8P7W5</accession>
<evidence type="ECO:0000256" key="6">
    <source>
        <dbReference type="SAM" id="MobiDB-lite"/>
    </source>
</evidence>
<dbReference type="PROSITE" id="PS50977">
    <property type="entry name" value="HTH_TETR_2"/>
    <property type="match status" value="1"/>
</dbReference>
<dbReference type="OrthoDB" id="5523834at2"/>
<dbReference type="STRING" id="1547922.ISF6_5270"/>
<dbReference type="Gene3D" id="1.10.10.60">
    <property type="entry name" value="Homeodomain-like"/>
    <property type="match status" value="1"/>
</dbReference>
<dbReference type="InterPro" id="IPR041490">
    <property type="entry name" value="KstR2_TetR_C"/>
</dbReference>
<dbReference type="InterPro" id="IPR050109">
    <property type="entry name" value="HTH-type_TetR-like_transc_reg"/>
</dbReference>
<dbReference type="Gene3D" id="1.10.357.10">
    <property type="entry name" value="Tetracycline Repressor, domain 2"/>
    <property type="match status" value="1"/>
</dbReference>
<keyword evidence="2" id="KW-0805">Transcription regulation</keyword>
<comment type="caution">
    <text evidence="8">The sequence shown here is derived from an EMBL/GenBank/DDBJ whole genome shotgun (WGS) entry which is preliminary data.</text>
</comment>
<evidence type="ECO:0000256" key="1">
    <source>
        <dbReference type="ARBA" id="ARBA00022491"/>
    </source>
</evidence>
<dbReference type="SUPFAM" id="SSF48498">
    <property type="entry name" value="Tetracyclin repressor-like, C-terminal domain"/>
    <property type="match status" value="1"/>
</dbReference>
<feature type="region of interest" description="Disordered" evidence="6">
    <location>
        <begin position="1"/>
        <end position="32"/>
    </location>
</feature>
<gene>
    <name evidence="8" type="ORF">ISF6_5270</name>
</gene>
<dbReference type="GO" id="GO:0003700">
    <property type="term" value="F:DNA-binding transcription factor activity"/>
    <property type="evidence" value="ECO:0007669"/>
    <property type="project" value="TreeGrafter"/>
</dbReference>
<dbReference type="Pfam" id="PF00440">
    <property type="entry name" value="TetR_N"/>
    <property type="match status" value="1"/>
</dbReference>
<evidence type="ECO:0000313" key="8">
    <source>
        <dbReference type="EMBL" id="GAP38717.1"/>
    </source>
</evidence>
<name>A0A0K8P7W5_PISS1</name>
<dbReference type="PROSITE" id="PS01081">
    <property type="entry name" value="HTH_TETR_1"/>
    <property type="match status" value="1"/>
</dbReference>
<keyword evidence="1" id="KW-0678">Repressor</keyword>
<feature type="DNA-binding region" description="H-T-H motif" evidence="5">
    <location>
        <begin position="60"/>
        <end position="79"/>
    </location>
</feature>
<dbReference type="GO" id="GO:0000976">
    <property type="term" value="F:transcription cis-regulatory region binding"/>
    <property type="evidence" value="ECO:0007669"/>
    <property type="project" value="TreeGrafter"/>
</dbReference>
<dbReference type="Proteomes" id="UP000037660">
    <property type="component" value="Unassembled WGS sequence"/>
</dbReference>
<dbReference type="PANTHER" id="PTHR30055:SF175">
    <property type="entry name" value="HTH-TYPE TRANSCRIPTIONAL REPRESSOR KSTR2"/>
    <property type="match status" value="1"/>
</dbReference>